<keyword evidence="5" id="KW-1185">Reference proteome</keyword>
<accession>A0AAU9VIF4</accession>
<feature type="domain" description="Sensor histidine kinase NatK-like C-terminal" evidence="2">
    <location>
        <begin position="339"/>
        <end position="438"/>
    </location>
</feature>
<dbReference type="GO" id="GO:0042802">
    <property type="term" value="F:identical protein binding"/>
    <property type="evidence" value="ECO:0007669"/>
    <property type="project" value="TreeGrafter"/>
</dbReference>
<proteinExistence type="predicted"/>
<feature type="transmembrane region" description="Helical" evidence="1">
    <location>
        <begin position="37"/>
        <end position="56"/>
    </location>
</feature>
<gene>
    <name evidence="4" type="ORF">ERYAMS2_01609</name>
    <name evidence="3" type="ORF">ERYAMS_01314</name>
</gene>
<feature type="transmembrane region" description="Helical" evidence="1">
    <location>
        <begin position="6"/>
        <end position="25"/>
    </location>
</feature>
<dbReference type="InterPro" id="IPR032834">
    <property type="entry name" value="NatK-like_C"/>
</dbReference>
<feature type="transmembrane region" description="Helical" evidence="1">
    <location>
        <begin position="128"/>
        <end position="144"/>
    </location>
</feature>
<evidence type="ECO:0000313" key="4">
    <source>
        <dbReference type="EMBL" id="CAH2763202.1"/>
    </source>
</evidence>
<dbReference type="EMBL" id="OW659477">
    <property type="protein sequence ID" value="CAH2763202.1"/>
    <property type="molecule type" value="Genomic_DNA"/>
</dbReference>
<feature type="transmembrane region" description="Helical" evidence="1">
    <location>
        <begin position="62"/>
        <end position="82"/>
    </location>
</feature>
<evidence type="ECO:0000313" key="6">
    <source>
        <dbReference type="Proteomes" id="UP001154111"/>
    </source>
</evidence>
<keyword evidence="1" id="KW-0812">Transmembrane</keyword>
<sequence length="445" mass="51700">MLYLFLVITSTITYYIYTYLSVYFMRDHADMRSYGNISLAICMILSSILVLFSRRFDFEAYVSYLFMLLVMFISFKIIYKISTTMAAYASVRHVFYFYTVRAFVFCMYSLITGMPIRYIASGKMSDLISFQTTCIFVIVLFIILQKFSVTTSRIQALFRNTDQVLFVTTMKLSLGFYLTIVSFGGRYTANDQWFTLMYLFTCIVVMGVAAIVVANSVRSCEALEYEKQTVALQKQLDMQVKHYKSYQVYTQSFREFRHDYKNTLSTINTLLRKNDYETAIHILDEMGVQMSDGLTTHPTYSNYGLLDAIMQEFANTCTNDGITFECTLYWDETIKLTELEIVRIFTNLLKNAYEAVLLLPKEQRFVTVKSKLRDHWIDVMISNRFDGIYHEDLESTKTTDKGSRGLGSKIVRKTIEQLGGVTTWSVDDDVFKVVMNFPREHPVES</sequence>
<dbReference type="InterPro" id="IPR036890">
    <property type="entry name" value="HATPase_C_sf"/>
</dbReference>
<dbReference type="EMBL" id="OW659496">
    <property type="protein sequence ID" value="CAH2763167.1"/>
    <property type="molecule type" value="Genomic_DNA"/>
</dbReference>
<evidence type="ECO:0000256" key="1">
    <source>
        <dbReference type="SAM" id="Phobius"/>
    </source>
</evidence>
<feature type="transmembrane region" description="Helical" evidence="1">
    <location>
        <begin position="196"/>
        <end position="217"/>
    </location>
</feature>
<protein>
    <submittedName>
        <fullName evidence="4">GHKL domain-containing protein</fullName>
    </submittedName>
</protein>
<dbReference type="SUPFAM" id="SSF55874">
    <property type="entry name" value="ATPase domain of HSP90 chaperone/DNA topoisomerase II/histidine kinase"/>
    <property type="match status" value="1"/>
</dbReference>
<dbReference type="AlphaFoldDB" id="A0AAU9VIF4"/>
<feature type="transmembrane region" description="Helical" evidence="1">
    <location>
        <begin position="164"/>
        <end position="184"/>
    </location>
</feature>
<dbReference type="Proteomes" id="UP001154111">
    <property type="component" value="Chromosome"/>
</dbReference>
<dbReference type="Gene3D" id="3.30.565.10">
    <property type="entry name" value="Histidine kinase-like ATPase, C-terminal domain"/>
    <property type="match status" value="1"/>
</dbReference>
<name>A0AAU9VIF4_9FIRM</name>
<dbReference type="PANTHER" id="PTHR40448">
    <property type="entry name" value="TWO-COMPONENT SENSOR HISTIDINE KINASE"/>
    <property type="match status" value="1"/>
</dbReference>
<keyword evidence="1" id="KW-1133">Transmembrane helix</keyword>
<feature type="transmembrane region" description="Helical" evidence="1">
    <location>
        <begin position="94"/>
        <end position="116"/>
    </location>
</feature>
<dbReference type="PANTHER" id="PTHR40448:SF1">
    <property type="entry name" value="TWO-COMPONENT SENSOR HISTIDINE KINASE"/>
    <property type="match status" value="1"/>
</dbReference>
<dbReference type="Proteomes" id="UP001154095">
    <property type="component" value="Chromosome"/>
</dbReference>
<organism evidence="4 6">
    <name type="scientific">Erysipelothrix amsterdamensis</name>
    <dbReference type="NCBI Taxonomy" id="2929157"/>
    <lineage>
        <taxon>Bacteria</taxon>
        <taxon>Bacillati</taxon>
        <taxon>Bacillota</taxon>
        <taxon>Erysipelotrichia</taxon>
        <taxon>Erysipelotrichales</taxon>
        <taxon>Erysipelotrichaceae</taxon>
        <taxon>Erysipelothrix</taxon>
    </lineage>
</organism>
<evidence type="ECO:0000313" key="3">
    <source>
        <dbReference type="EMBL" id="CAH2763167.1"/>
    </source>
</evidence>
<evidence type="ECO:0000259" key="2">
    <source>
        <dbReference type="Pfam" id="PF14501"/>
    </source>
</evidence>
<reference evidence="4" key="1">
    <citation type="submission" date="2022-04" db="EMBL/GenBank/DDBJ databases">
        <authorList>
            <person name="Forde T."/>
        </authorList>
    </citation>
    <scope>NUCLEOTIDE SEQUENCE</scope>
    <source>
        <strain evidence="4">A18Y016a</strain>
        <strain evidence="3">A18Y020d</strain>
    </source>
</reference>
<evidence type="ECO:0000313" key="5">
    <source>
        <dbReference type="Proteomes" id="UP001154095"/>
    </source>
</evidence>
<dbReference type="Pfam" id="PF14501">
    <property type="entry name" value="HATPase_c_5"/>
    <property type="match status" value="1"/>
</dbReference>
<keyword evidence="1" id="KW-0472">Membrane</keyword>